<dbReference type="AlphaFoldDB" id="A0A9P6A136"/>
<name>A0A9P6A136_PLEER</name>
<evidence type="ECO:0000313" key="1">
    <source>
        <dbReference type="EMBL" id="KAF9495944.1"/>
    </source>
</evidence>
<dbReference type="EMBL" id="MU154557">
    <property type="protein sequence ID" value="KAF9495944.1"/>
    <property type="molecule type" value="Genomic_DNA"/>
</dbReference>
<reference evidence="1" key="1">
    <citation type="submission" date="2020-11" db="EMBL/GenBank/DDBJ databases">
        <authorList>
            <consortium name="DOE Joint Genome Institute"/>
            <person name="Ahrendt S."/>
            <person name="Riley R."/>
            <person name="Andreopoulos W."/>
            <person name="Labutti K."/>
            <person name="Pangilinan J."/>
            <person name="Ruiz-Duenas F.J."/>
            <person name="Barrasa J.M."/>
            <person name="Sanchez-Garcia M."/>
            <person name="Camarero S."/>
            <person name="Miyauchi S."/>
            <person name="Serrano A."/>
            <person name="Linde D."/>
            <person name="Babiker R."/>
            <person name="Drula E."/>
            <person name="Ayuso-Fernandez I."/>
            <person name="Pacheco R."/>
            <person name="Padilla G."/>
            <person name="Ferreira P."/>
            <person name="Barriuso J."/>
            <person name="Kellner H."/>
            <person name="Castanera R."/>
            <person name="Alfaro M."/>
            <person name="Ramirez L."/>
            <person name="Pisabarro A.G."/>
            <person name="Kuo A."/>
            <person name="Tritt A."/>
            <person name="Lipzen A."/>
            <person name="He G."/>
            <person name="Yan M."/>
            <person name="Ng V."/>
            <person name="Cullen D."/>
            <person name="Martin F."/>
            <person name="Rosso M.-N."/>
            <person name="Henrissat B."/>
            <person name="Hibbett D."/>
            <person name="Martinez A.T."/>
            <person name="Grigoriev I.V."/>
        </authorList>
    </citation>
    <scope>NUCLEOTIDE SEQUENCE</scope>
    <source>
        <strain evidence="1">ATCC 90797</strain>
    </source>
</reference>
<keyword evidence="2" id="KW-1185">Reference proteome</keyword>
<organism evidence="1 2">
    <name type="scientific">Pleurotus eryngii</name>
    <name type="common">Boletus of the steppes</name>
    <dbReference type="NCBI Taxonomy" id="5323"/>
    <lineage>
        <taxon>Eukaryota</taxon>
        <taxon>Fungi</taxon>
        <taxon>Dikarya</taxon>
        <taxon>Basidiomycota</taxon>
        <taxon>Agaricomycotina</taxon>
        <taxon>Agaricomycetes</taxon>
        <taxon>Agaricomycetidae</taxon>
        <taxon>Agaricales</taxon>
        <taxon>Pleurotineae</taxon>
        <taxon>Pleurotaceae</taxon>
        <taxon>Pleurotus</taxon>
    </lineage>
</organism>
<proteinExistence type="predicted"/>
<gene>
    <name evidence="1" type="ORF">BDN71DRAFT_808761</name>
</gene>
<sequence length="99" mass="10904">MIHAKGKPAVNKVIEDNNGLTEEVGIRGSIFLGSLLPNGKNESGNRPRTILGRHSDMIDEVALISGRPQPHYKGGRFRGIESLTSAHFRHPTLRRPQSI</sequence>
<comment type="caution">
    <text evidence="1">The sequence shown here is derived from an EMBL/GenBank/DDBJ whole genome shotgun (WGS) entry which is preliminary data.</text>
</comment>
<accession>A0A9P6A136</accession>
<dbReference type="Proteomes" id="UP000807025">
    <property type="component" value="Unassembled WGS sequence"/>
</dbReference>
<evidence type="ECO:0000313" key="2">
    <source>
        <dbReference type="Proteomes" id="UP000807025"/>
    </source>
</evidence>
<protein>
    <submittedName>
        <fullName evidence="1">Uncharacterized protein</fullName>
    </submittedName>
</protein>